<comment type="caution">
    <text evidence="1">The sequence shown here is derived from an EMBL/GenBank/DDBJ whole genome shotgun (WGS) entry which is preliminary data.</text>
</comment>
<protein>
    <submittedName>
        <fullName evidence="1">Uncharacterized protein</fullName>
    </submittedName>
</protein>
<reference evidence="1" key="1">
    <citation type="journal article" date="2014" name="Front. Microbiol.">
        <title>High frequency of phylogenetically diverse reductive dehalogenase-homologous genes in deep subseafloor sedimentary metagenomes.</title>
        <authorList>
            <person name="Kawai M."/>
            <person name="Futagami T."/>
            <person name="Toyoda A."/>
            <person name="Takaki Y."/>
            <person name="Nishi S."/>
            <person name="Hori S."/>
            <person name="Arai W."/>
            <person name="Tsubouchi T."/>
            <person name="Morono Y."/>
            <person name="Uchiyama I."/>
            <person name="Ito T."/>
            <person name="Fujiyama A."/>
            <person name="Inagaki F."/>
            <person name="Takami H."/>
        </authorList>
    </citation>
    <scope>NUCLEOTIDE SEQUENCE</scope>
    <source>
        <strain evidence="1">Expedition CK06-06</strain>
    </source>
</reference>
<feature type="non-terminal residue" evidence="1">
    <location>
        <position position="35"/>
    </location>
</feature>
<organism evidence="1">
    <name type="scientific">marine sediment metagenome</name>
    <dbReference type="NCBI Taxonomy" id="412755"/>
    <lineage>
        <taxon>unclassified sequences</taxon>
        <taxon>metagenomes</taxon>
        <taxon>ecological metagenomes</taxon>
    </lineage>
</organism>
<gene>
    <name evidence="1" type="ORF">S06H3_53291</name>
</gene>
<evidence type="ECO:0000313" key="1">
    <source>
        <dbReference type="EMBL" id="GAI55782.1"/>
    </source>
</evidence>
<name>X1PHJ6_9ZZZZ</name>
<sequence length="35" mass="3720">MITLVIFGREEDMKAVLVKVAPCVTGIGAQMLVSV</sequence>
<accession>X1PHJ6</accession>
<proteinExistence type="predicted"/>
<dbReference type="EMBL" id="BARV01033970">
    <property type="protein sequence ID" value="GAI55782.1"/>
    <property type="molecule type" value="Genomic_DNA"/>
</dbReference>
<dbReference type="AlphaFoldDB" id="X1PHJ6"/>